<dbReference type="InterPro" id="IPR006501">
    <property type="entry name" value="Pectinesterase_inhib_dom"/>
</dbReference>
<evidence type="ECO:0000256" key="1">
    <source>
        <dbReference type="ARBA" id="ARBA00022729"/>
    </source>
</evidence>
<sequence>MNNTCIYVLIFVGFFSTYVVANLVPSICKDLSRNDQENVSYDYCVSKLGSDPKSAHSTAEQLAEISFRLTISKADDVFSTIQKVVNGSRIDQLVKYPLKICSVVYSRIPNDLKDGLVALKGGNYDKANVTVNAVVKIASICRDVVKVGSVSVSVLKENSDDFFKLGAISLGFTKLLRIIN</sequence>
<protein>
    <recommendedName>
        <fullName evidence="5">Pectinesterase inhibitor domain-containing protein</fullName>
    </recommendedName>
</protein>
<comment type="caution">
    <text evidence="6">The sequence shown here is derived from an EMBL/GenBank/DDBJ whole genome shotgun (WGS) entry which is preliminary data.</text>
</comment>
<organism evidence="6 7">
    <name type="scientific">Saponaria officinalis</name>
    <name type="common">Common soapwort</name>
    <name type="synonym">Lychnis saponaria</name>
    <dbReference type="NCBI Taxonomy" id="3572"/>
    <lineage>
        <taxon>Eukaryota</taxon>
        <taxon>Viridiplantae</taxon>
        <taxon>Streptophyta</taxon>
        <taxon>Embryophyta</taxon>
        <taxon>Tracheophyta</taxon>
        <taxon>Spermatophyta</taxon>
        <taxon>Magnoliopsida</taxon>
        <taxon>eudicotyledons</taxon>
        <taxon>Gunneridae</taxon>
        <taxon>Pentapetalae</taxon>
        <taxon>Caryophyllales</taxon>
        <taxon>Caryophyllaceae</taxon>
        <taxon>Caryophylleae</taxon>
        <taxon>Saponaria</taxon>
    </lineage>
</organism>
<keyword evidence="1 4" id="KW-0732">Signal</keyword>
<dbReference type="EMBL" id="JBDFQZ010000001">
    <property type="protein sequence ID" value="KAK9758080.1"/>
    <property type="molecule type" value="Genomic_DNA"/>
</dbReference>
<name>A0AAW1NHP2_SAPOF</name>
<dbReference type="Proteomes" id="UP001443914">
    <property type="component" value="Unassembled WGS sequence"/>
</dbReference>
<dbReference type="CDD" id="cd15795">
    <property type="entry name" value="PMEI-Pla_a_1_like"/>
    <property type="match status" value="1"/>
</dbReference>
<dbReference type="SUPFAM" id="SSF101148">
    <property type="entry name" value="Plant invertase/pectin methylesterase inhibitor"/>
    <property type="match status" value="1"/>
</dbReference>
<evidence type="ECO:0000256" key="2">
    <source>
        <dbReference type="ARBA" id="ARBA00023157"/>
    </source>
</evidence>
<dbReference type="Pfam" id="PF04043">
    <property type="entry name" value="PMEI"/>
    <property type="match status" value="1"/>
</dbReference>
<reference evidence="6" key="1">
    <citation type="submission" date="2024-03" db="EMBL/GenBank/DDBJ databases">
        <title>WGS assembly of Saponaria officinalis var. Norfolk2.</title>
        <authorList>
            <person name="Jenkins J."/>
            <person name="Shu S."/>
            <person name="Grimwood J."/>
            <person name="Barry K."/>
            <person name="Goodstein D."/>
            <person name="Schmutz J."/>
            <person name="Leebens-Mack J."/>
            <person name="Osbourn A."/>
        </authorList>
    </citation>
    <scope>NUCLEOTIDE SEQUENCE [LARGE SCALE GENOMIC DNA]</scope>
    <source>
        <strain evidence="6">JIC</strain>
    </source>
</reference>
<feature type="domain" description="Pectinesterase inhibitor" evidence="5">
    <location>
        <begin position="19"/>
        <end position="172"/>
    </location>
</feature>
<keyword evidence="7" id="KW-1185">Reference proteome</keyword>
<proteinExistence type="inferred from homology"/>
<dbReference type="PANTHER" id="PTHR35357:SF8">
    <property type="entry name" value="OS01G0111000 PROTEIN"/>
    <property type="match status" value="1"/>
</dbReference>
<dbReference type="InterPro" id="IPR034088">
    <property type="entry name" value="Pla_a_1-like"/>
</dbReference>
<comment type="similarity">
    <text evidence="3">Belongs to the PMEI family.</text>
</comment>
<feature type="signal peptide" evidence="4">
    <location>
        <begin position="1"/>
        <end position="21"/>
    </location>
</feature>
<feature type="chain" id="PRO_5043901069" description="Pectinesterase inhibitor domain-containing protein" evidence="4">
    <location>
        <begin position="22"/>
        <end position="180"/>
    </location>
</feature>
<evidence type="ECO:0000259" key="5">
    <source>
        <dbReference type="SMART" id="SM00856"/>
    </source>
</evidence>
<dbReference type="PANTHER" id="PTHR35357">
    <property type="entry name" value="OS02G0537100 PROTEIN"/>
    <property type="match status" value="1"/>
</dbReference>
<evidence type="ECO:0000256" key="3">
    <source>
        <dbReference type="ARBA" id="ARBA00038471"/>
    </source>
</evidence>
<dbReference type="SMART" id="SM00856">
    <property type="entry name" value="PMEI"/>
    <property type="match status" value="1"/>
</dbReference>
<evidence type="ECO:0000313" key="7">
    <source>
        <dbReference type="Proteomes" id="UP001443914"/>
    </source>
</evidence>
<dbReference type="NCBIfam" id="TIGR01614">
    <property type="entry name" value="PME_inhib"/>
    <property type="match status" value="1"/>
</dbReference>
<evidence type="ECO:0000256" key="4">
    <source>
        <dbReference type="SAM" id="SignalP"/>
    </source>
</evidence>
<evidence type="ECO:0000313" key="6">
    <source>
        <dbReference type="EMBL" id="KAK9758080.1"/>
    </source>
</evidence>
<gene>
    <name evidence="6" type="ORF">RND81_01G205300</name>
</gene>
<dbReference type="Gene3D" id="1.20.140.40">
    <property type="entry name" value="Invertase/pectin methylesterase inhibitor family protein"/>
    <property type="match status" value="1"/>
</dbReference>
<accession>A0AAW1NHP2</accession>
<keyword evidence="2" id="KW-1015">Disulfide bond</keyword>
<dbReference type="AlphaFoldDB" id="A0AAW1NHP2"/>
<dbReference type="InterPro" id="IPR035513">
    <property type="entry name" value="Invertase/methylesterase_inhib"/>
</dbReference>
<dbReference type="GO" id="GO:0004857">
    <property type="term" value="F:enzyme inhibitor activity"/>
    <property type="evidence" value="ECO:0007669"/>
    <property type="project" value="InterPro"/>
</dbReference>